<proteinExistence type="predicted"/>
<dbReference type="PANTHER" id="PTHR40455">
    <property type="entry name" value="ANTITOXIN HIGA"/>
    <property type="match status" value="1"/>
</dbReference>
<accession>A0A0F9YZN8</accession>
<dbReference type="InterPro" id="IPR010359">
    <property type="entry name" value="IrrE_HExxH"/>
</dbReference>
<feature type="domain" description="IrrE N-terminal-like" evidence="1">
    <location>
        <begin position="266"/>
        <end position="344"/>
    </location>
</feature>
<comment type="caution">
    <text evidence="2">The sequence shown here is derived from an EMBL/GenBank/DDBJ whole genome shotgun (WGS) entry which is preliminary data.</text>
</comment>
<evidence type="ECO:0000259" key="1">
    <source>
        <dbReference type="Pfam" id="PF06114"/>
    </source>
</evidence>
<dbReference type="PANTHER" id="PTHR40455:SF1">
    <property type="entry name" value="ANTITOXIN HIGA"/>
    <property type="match status" value="1"/>
</dbReference>
<dbReference type="Proteomes" id="UP000034349">
    <property type="component" value="Unassembled WGS sequence"/>
</dbReference>
<dbReference type="PATRIC" id="fig|1618475.3.peg.148"/>
<protein>
    <recommendedName>
        <fullName evidence="1">IrrE N-terminal-like domain-containing protein</fullName>
    </recommendedName>
</protein>
<sequence>MEIKIKIIKTESDYKEALKLVEILMDKNPKPESEEGEKLNLLTKLIEDFESNKFPIELPDPIDAILFRMEQQNLKPRDLIPYIGSRSKVSEIISRKRPLTISMMRALEVGLGIPAKVLLKESDEFRNIENITWNRFPLKEMEKRGYFGNISLTTTNIEKLVKDFFNPIGSLQFVGMLSKSYYVRSVRPMNKHALTAWSAYISKKANKIKYPRKFESGTVDLVFMQKVAQLSKEINGPALVSDFLKDYGIGFVIEPHFPQTYLDGATILTNKQHPIIGLTLRYDRLDNFWFTLMHELAHISLHYDKTTNLFYDDLKSDSDNKQEVQADSLAGESLVPQSKWENSPAKLIPSPIAAESLAKELGIHMAIVAGKMRHEGHNYQYLNTIINQEKVRKYFLKIK</sequence>
<dbReference type="Pfam" id="PF06114">
    <property type="entry name" value="Peptidase_M78"/>
    <property type="match status" value="1"/>
</dbReference>
<name>A0A0F9YZN8_9BACT</name>
<dbReference type="GO" id="GO:0006355">
    <property type="term" value="P:regulation of DNA-templated transcription"/>
    <property type="evidence" value="ECO:0007669"/>
    <property type="project" value="InterPro"/>
</dbReference>
<evidence type="ECO:0000313" key="3">
    <source>
        <dbReference type="Proteomes" id="UP000034349"/>
    </source>
</evidence>
<organism evidence="2 3">
    <name type="scientific">Candidatus Roizmanbacteria bacterium GW2011_GWA2_32_13</name>
    <dbReference type="NCBI Taxonomy" id="1618475"/>
    <lineage>
        <taxon>Bacteria</taxon>
        <taxon>Candidatus Roizmaniibacteriota</taxon>
    </lineage>
</organism>
<dbReference type="AlphaFoldDB" id="A0A0F9YZN8"/>
<dbReference type="Gene3D" id="1.10.10.2910">
    <property type="match status" value="1"/>
</dbReference>
<dbReference type="EMBL" id="LBOK01000009">
    <property type="protein sequence ID" value="KKP36974.1"/>
    <property type="molecule type" value="Genomic_DNA"/>
</dbReference>
<gene>
    <name evidence="2" type="ORF">UR23_C0009G0004</name>
</gene>
<reference evidence="2 3" key="1">
    <citation type="journal article" date="2015" name="Nature">
        <title>rRNA introns, odd ribosomes, and small enigmatic genomes across a large radiation of phyla.</title>
        <authorList>
            <person name="Brown C.T."/>
            <person name="Hug L.A."/>
            <person name="Thomas B.C."/>
            <person name="Sharon I."/>
            <person name="Castelle C.J."/>
            <person name="Singh A."/>
            <person name="Wilkins M.J."/>
            <person name="Williams K.H."/>
            <person name="Banfield J.F."/>
        </authorList>
    </citation>
    <scope>NUCLEOTIDE SEQUENCE [LARGE SCALE GENOMIC DNA]</scope>
</reference>
<dbReference type="InterPro" id="IPR039060">
    <property type="entry name" value="Antitox_HigA"/>
</dbReference>
<dbReference type="GO" id="GO:0001046">
    <property type="term" value="F:core promoter sequence-specific DNA binding"/>
    <property type="evidence" value="ECO:0007669"/>
    <property type="project" value="TreeGrafter"/>
</dbReference>
<evidence type="ECO:0000313" key="2">
    <source>
        <dbReference type="EMBL" id="KKP36974.1"/>
    </source>
</evidence>